<organism evidence="1 2">
    <name type="scientific">Dreissena polymorpha</name>
    <name type="common">Zebra mussel</name>
    <name type="synonym">Mytilus polymorpha</name>
    <dbReference type="NCBI Taxonomy" id="45954"/>
    <lineage>
        <taxon>Eukaryota</taxon>
        <taxon>Metazoa</taxon>
        <taxon>Spiralia</taxon>
        <taxon>Lophotrochozoa</taxon>
        <taxon>Mollusca</taxon>
        <taxon>Bivalvia</taxon>
        <taxon>Autobranchia</taxon>
        <taxon>Heteroconchia</taxon>
        <taxon>Euheterodonta</taxon>
        <taxon>Imparidentia</taxon>
        <taxon>Neoheterodontei</taxon>
        <taxon>Myida</taxon>
        <taxon>Dreissenoidea</taxon>
        <taxon>Dreissenidae</taxon>
        <taxon>Dreissena</taxon>
    </lineage>
</organism>
<evidence type="ECO:0000313" key="1">
    <source>
        <dbReference type="EMBL" id="KAH3860765.1"/>
    </source>
</evidence>
<name>A0A9D4LL67_DREPO</name>
<reference evidence="1" key="2">
    <citation type="submission" date="2020-11" db="EMBL/GenBank/DDBJ databases">
        <authorList>
            <person name="McCartney M.A."/>
            <person name="Auch B."/>
            <person name="Kono T."/>
            <person name="Mallez S."/>
            <person name="Becker A."/>
            <person name="Gohl D.M."/>
            <person name="Silverstein K.A.T."/>
            <person name="Koren S."/>
            <person name="Bechman K.B."/>
            <person name="Herman A."/>
            <person name="Abrahante J.E."/>
            <person name="Garbe J."/>
        </authorList>
    </citation>
    <scope>NUCLEOTIDE SEQUENCE</scope>
    <source>
        <strain evidence="1">Duluth1</strain>
        <tissue evidence="1">Whole animal</tissue>
    </source>
</reference>
<dbReference type="Proteomes" id="UP000828390">
    <property type="component" value="Unassembled WGS sequence"/>
</dbReference>
<dbReference type="AlphaFoldDB" id="A0A9D4LL67"/>
<proteinExistence type="predicted"/>
<sequence length="64" mass="7357">MLAGQMRSLRVFYSDPDFTAGQIVIASRESQYKILHFHHGGLDKLAEIFQDWSLFATKQEKVSI</sequence>
<comment type="caution">
    <text evidence="1">The sequence shown here is derived from an EMBL/GenBank/DDBJ whole genome shotgun (WGS) entry which is preliminary data.</text>
</comment>
<reference evidence="1" key="1">
    <citation type="journal article" date="2019" name="bioRxiv">
        <title>The Genome of the Zebra Mussel, Dreissena polymorpha: A Resource for Invasive Species Research.</title>
        <authorList>
            <person name="McCartney M.A."/>
            <person name="Auch B."/>
            <person name="Kono T."/>
            <person name="Mallez S."/>
            <person name="Zhang Y."/>
            <person name="Obille A."/>
            <person name="Becker A."/>
            <person name="Abrahante J.E."/>
            <person name="Garbe J."/>
            <person name="Badalamenti J.P."/>
            <person name="Herman A."/>
            <person name="Mangelson H."/>
            <person name="Liachko I."/>
            <person name="Sullivan S."/>
            <person name="Sone E.D."/>
            <person name="Koren S."/>
            <person name="Silverstein K.A.T."/>
            <person name="Beckman K.B."/>
            <person name="Gohl D.M."/>
        </authorList>
    </citation>
    <scope>NUCLEOTIDE SEQUENCE</scope>
    <source>
        <strain evidence="1">Duluth1</strain>
        <tissue evidence="1">Whole animal</tissue>
    </source>
</reference>
<protein>
    <submittedName>
        <fullName evidence="1">Uncharacterized protein</fullName>
    </submittedName>
</protein>
<keyword evidence="2" id="KW-1185">Reference proteome</keyword>
<gene>
    <name evidence="1" type="ORF">DPMN_023685</name>
</gene>
<evidence type="ECO:0000313" key="2">
    <source>
        <dbReference type="Proteomes" id="UP000828390"/>
    </source>
</evidence>
<accession>A0A9D4LL67</accession>
<dbReference type="EMBL" id="JAIWYP010000002">
    <property type="protein sequence ID" value="KAH3860765.1"/>
    <property type="molecule type" value="Genomic_DNA"/>
</dbReference>